<organism evidence="2 3">
    <name type="scientific">Oryzias javanicus</name>
    <name type="common">Javanese ricefish</name>
    <name type="synonym">Aplocheilus javanicus</name>
    <dbReference type="NCBI Taxonomy" id="123683"/>
    <lineage>
        <taxon>Eukaryota</taxon>
        <taxon>Metazoa</taxon>
        <taxon>Chordata</taxon>
        <taxon>Craniata</taxon>
        <taxon>Vertebrata</taxon>
        <taxon>Euteleostomi</taxon>
        <taxon>Actinopterygii</taxon>
        <taxon>Neopterygii</taxon>
        <taxon>Teleostei</taxon>
        <taxon>Neoteleostei</taxon>
        <taxon>Acanthomorphata</taxon>
        <taxon>Ovalentaria</taxon>
        <taxon>Atherinomorphae</taxon>
        <taxon>Beloniformes</taxon>
        <taxon>Adrianichthyidae</taxon>
        <taxon>Oryziinae</taxon>
        <taxon>Oryzias</taxon>
    </lineage>
</organism>
<dbReference type="EMBL" id="CM012449">
    <property type="protein sequence ID" value="RVE65121.1"/>
    <property type="molecule type" value="Genomic_DNA"/>
</dbReference>
<feature type="region of interest" description="Disordered" evidence="1">
    <location>
        <begin position="43"/>
        <end position="79"/>
    </location>
</feature>
<gene>
    <name evidence="2" type="ORF">OJAV_G00132650</name>
</gene>
<name>A0A437CQY9_ORYJA</name>
<reference evidence="2 3" key="1">
    <citation type="submission" date="2018-11" db="EMBL/GenBank/DDBJ databases">
        <authorList>
            <person name="Lopez-Roques C."/>
            <person name="Donnadieu C."/>
            <person name="Bouchez O."/>
            <person name="Klopp C."/>
            <person name="Cabau C."/>
            <person name="Zahm M."/>
        </authorList>
    </citation>
    <scope>NUCLEOTIDE SEQUENCE [LARGE SCALE GENOMIC DNA]</scope>
    <source>
        <strain evidence="2">RS831</strain>
        <tissue evidence="2">Whole body</tissue>
    </source>
</reference>
<evidence type="ECO:0000256" key="1">
    <source>
        <dbReference type="SAM" id="MobiDB-lite"/>
    </source>
</evidence>
<sequence length="79" mass="8911">MDSVVHLSEIFIVLIDSTSTGWILLAGFTWSEWESWIVCGIHGNGRRQSEPPGRDERRTAPELFTVSTRPNDSGYSDDK</sequence>
<dbReference type="AlphaFoldDB" id="A0A437CQY9"/>
<protein>
    <submittedName>
        <fullName evidence="2">Uncharacterized protein</fullName>
    </submittedName>
</protein>
<feature type="compositionally biased region" description="Polar residues" evidence="1">
    <location>
        <begin position="65"/>
        <end position="79"/>
    </location>
</feature>
<keyword evidence="3" id="KW-1185">Reference proteome</keyword>
<evidence type="ECO:0000313" key="2">
    <source>
        <dbReference type="EMBL" id="RVE65121.1"/>
    </source>
</evidence>
<reference evidence="2 3" key="2">
    <citation type="submission" date="2019-01" db="EMBL/GenBank/DDBJ databases">
        <title>A chromosome length genome reference of the Java medaka (oryzias javanicus).</title>
        <authorList>
            <person name="Herpin A."/>
            <person name="Takehana Y."/>
            <person name="Naruse K."/>
            <person name="Ansai S."/>
            <person name="Kawaguchi M."/>
        </authorList>
    </citation>
    <scope>NUCLEOTIDE SEQUENCE [LARGE SCALE GENOMIC DNA]</scope>
    <source>
        <strain evidence="2">RS831</strain>
        <tissue evidence="2">Whole body</tissue>
    </source>
</reference>
<dbReference type="Proteomes" id="UP000283210">
    <property type="component" value="Chromosome 13"/>
</dbReference>
<evidence type="ECO:0000313" key="3">
    <source>
        <dbReference type="Proteomes" id="UP000283210"/>
    </source>
</evidence>
<accession>A0A437CQY9</accession>
<feature type="compositionally biased region" description="Basic and acidic residues" evidence="1">
    <location>
        <begin position="47"/>
        <end position="60"/>
    </location>
</feature>
<proteinExistence type="predicted"/>